<dbReference type="GO" id="GO:0015232">
    <property type="term" value="F:heme transmembrane transporter activity"/>
    <property type="evidence" value="ECO:0007669"/>
    <property type="project" value="InterPro"/>
</dbReference>
<accession>A0A0A8B4S1</accession>
<dbReference type="SUPFAM" id="SSF103473">
    <property type="entry name" value="MFS general substrate transporter"/>
    <property type="match status" value="1"/>
</dbReference>
<dbReference type="GO" id="GO:0005886">
    <property type="term" value="C:plasma membrane"/>
    <property type="evidence" value="ECO:0007669"/>
    <property type="project" value="TreeGrafter"/>
</dbReference>
<gene>
    <name evidence="10" type="ORF">JI75_07280</name>
</gene>
<feature type="domain" description="Cytochrome c assembly protein" evidence="9">
    <location>
        <begin position="66"/>
        <end position="200"/>
    </location>
</feature>
<feature type="transmembrane region" description="Helical" evidence="8">
    <location>
        <begin position="146"/>
        <end position="162"/>
    </location>
</feature>
<dbReference type="AlphaFoldDB" id="A0A0A8B4S1"/>
<comment type="similarity">
    <text evidence="2">Belongs to the CcmC/CycZ/HelC family.</text>
</comment>
<dbReference type="RefSeq" id="WP_039689848.1">
    <property type="nucleotide sequence ID" value="NZ_CP009302.1"/>
</dbReference>
<evidence type="ECO:0000313" key="10">
    <source>
        <dbReference type="EMBL" id="AJC12496.1"/>
    </source>
</evidence>
<feature type="transmembrane region" description="Helical" evidence="8">
    <location>
        <begin position="108"/>
        <end position="126"/>
    </location>
</feature>
<dbReference type="STRING" id="1531429.JI75_07280"/>
<reference evidence="11" key="1">
    <citation type="submission" date="2014-08" db="EMBL/GenBank/DDBJ databases">
        <title>Coriobacteriaceae sp. complete genome.</title>
        <authorList>
            <person name="Looft T."/>
            <person name="Bayles D.O."/>
            <person name="Stanton T.B."/>
        </authorList>
    </citation>
    <scope>NUCLEOTIDE SEQUENCE [LARGE SCALE GENOMIC DNA]</scope>
    <source>
        <strain evidence="11">68-1-3</strain>
    </source>
</reference>
<evidence type="ECO:0000256" key="6">
    <source>
        <dbReference type="ARBA" id="ARBA00022989"/>
    </source>
</evidence>
<dbReference type="OrthoDB" id="9778550at2"/>
<keyword evidence="7 8" id="KW-0472">Membrane</keyword>
<dbReference type="EMBL" id="CP009302">
    <property type="protein sequence ID" value="AJC12496.1"/>
    <property type="molecule type" value="Genomic_DNA"/>
</dbReference>
<keyword evidence="5" id="KW-0201">Cytochrome c-type biogenesis</keyword>
<dbReference type="HOGENOM" id="CLU_066538_0_0_11"/>
<sequence>MSKEAKGRFRVPEAGQWPDRLVVFAAIAGAVLTTLAFLDAFFLIAPVHGAQVNGFEYIGGELVTNKLLLSQKIFFFHMPVAVVSFVALTAVLYYSVQFLRTKEQRFDTCAKVGMEVSLIFVIGTMITGDLWTRFEWGVWWTWDPRLTTYLILMLLCIAYFVLRNSIDEPERRATYSAVIGIIAFVDAPITMMITRFIPDGKHPVVVREGGMTPEMALCVALALIGMVLIMFALYRLRFRQIRMAERVEALKQQLED</sequence>
<evidence type="ECO:0000313" key="11">
    <source>
        <dbReference type="Proteomes" id="UP000031121"/>
    </source>
</evidence>
<evidence type="ECO:0000256" key="4">
    <source>
        <dbReference type="ARBA" id="ARBA00022692"/>
    </source>
</evidence>
<dbReference type="InterPro" id="IPR002541">
    <property type="entry name" value="Cyt_c_assembly"/>
</dbReference>
<name>A0A0A8B4S1_9ACTN</name>
<feature type="transmembrane region" description="Helical" evidence="8">
    <location>
        <begin position="174"/>
        <end position="194"/>
    </location>
</feature>
<evidence type="ECO:0000256" key="1">
    <source>
        <dbReference type="ARBA" id="ARBA00004141"/>
    </source>
</evidence>
<reference evidence="10 11" key="2">
    <citation type="journal article" date="2015" name="Genome Announc.">
        <title>Complete Genome Sequence of Coriobacteriaceae Strain 68-1-3, a Novel Mucus-Degrading Isolate from the Swine Intestinal Tract.</title>
        <authorList>
            <person name="Looft T."/>
            <person name="Bayles D.O."/>
            <person name="Alt D.P."/>
            <person name="Stanton T.B."/>
        </authorList>
    </citation>
    <scope>NUCLEOTIDE SEQUENCE [LARGE SCALE GENOMIC DNA]</scope>
    <source>
        <strain evidence="10 11">68-1-3</strain>
    </source>
</reference>
<feature type="transmembrane region" description="Helical" evidence="8">
    <location>
        <begin position="73"/>
        <end position="96"/>
    </location>
</feature>
<feature type="transmembrane region" description="Helical" evidence="8">
    <location>
        <begin position="214"/>
        <end position="236"/>
    </location>
</feature>
<keyword evidence="6 8" id="KW-1133">Transmembrane helix</keyword>
<dbReference type="PRINTS" id="PR01386">
    <property type="entry name" value="CCMCBIOGNSIS"/>
</dbReference>
<feature type="transmembrane region" description="Helical" evidence="8">
    <location>
        <begin position="21"/>
        <end position="45"/>
    </location>
</feature>
<protein>
    <recommendedName>
        <fullName evidence="3">Heme exporter protein C</fullName>
    </recommendedName>
</protein>
<dbReference type="GO" id="GO:0017004">
    <property type="term" value="P:cytochrome complex assembly"/>
    <property type="evidence" value="ECO:0007669"/>
    <property type="project" value="UniProtKB-KW"/>
</dbReference>
<dbReference type="InterPro" id="IPR045062">
    <property type="entry name" value="Cyt_c_biogenesis_CcsA/CcmC"/>
</dbReference>
<dbReference type="PANTHER" id="PTHR30071">
    <property type="entry name" value="HEME EXPORTER PROTEIN C"/>
    <property type="match status" value="1"/>
</dbReference>
<keyword evidence="4 8" id="KW-0812">Transmembrane</keyword>
<dbReference type="KEGG" id="cbac:JI75_07280"/>
<dbReference type="PANTHER" id="PTHR30071:SF1">
    <property type="entry name" value="CYTOCHROME B_B6 PROTEIN-RELATED"/>
    <property type="match status" value="1"/>
</dbReference>
<evidence type="ECO:0000256" key="7">
    <source>
        <dbReference type="ARBA" id="ARBA00023136"/>
    </source>
</evidence>
<evidence type="ECO:0000256" key="3">
    <source>
        <dbReference type="ARBA" id="ARBA00016463"/>
    </source>
</evidence>
<evidence type="ECO:0000256" key="2">
    <source>
        <dbReference type="ARBA" id="ARBA00005840"/>
    </source>
</evidence>
<dbReference type="Proteomes" id="UP000031121">
    <property type="component" value="Chromosome"/>
</dbReference>
<evidence type="ECO:0000256" key="8">
    <source>
        <dbReference type="SAM" id="Phobius"/>
    </source>
</evidence>
<evidence type="ECO:0000259" key="9">
    <source>
        <dbReference type="Pfam" id="PF01578"/>
    </source>
</evidence>
<proteinExistence type="inferred from homology"/>
<dbReference type="Pfam" id="PF01578">
    <property type="entry name" value="Cytochrom_C_asm"/>
    <property type="match status" value="1"/>
</dbReference>
<comment type="subcellular location">
    <subcellularLocation>
        <location evidence="1">Membrane</location>
        <topology evidence="1">Multi-pass membrane protein</topology>
    </subcellularLocation>
</comment>
<keyword evidence="11" id="KW-1185">Reference proteome</keyword>
<organism evidence="10 11">
    <name type="scientific">Berryella intestinalis</name>
    <dbReference type="NCBI Taxonomy" id="1531429"/>
    <lineage>
        <taxon>Bacteria</taxon>
        <taxon>Bacillati</taxon>
        <taxon>Actinomycetota</taxon>
        <taxon>Coriobacteriia</taxon>
        <taxon>Eggerthellales</taxon>
        <taxon>Eggerthellaceae</taxon>
        <taxon>Berryella</taxon>
    </lineage>
</organism>
<dbReference type="InterPro" id="IPR036259">
    <property type="entry name" value="MFS_trans_sf"/>
</dbReference>
<dbReference type="GO" id="GO:0020037">
    <property type="term" value="F:heme binding"/>
    <property type="evidence" value="ECO:0007669"/>
    <property type="project" value="InterPro"/>
</dbReference>
<dbReference type="InterPro" id="IPR003557">
    <property type="entry name" value="Cyt_c_biogenesis_CcmC"/>
</dbReference>
<evidence type="ECO:0000256" key="5">
    <source>
        <dbReference type="ARBA" id="ARBA00022748"/>
    </source>
</evidence>